<keyword evidence="3" id="KW-1185">Reference proteome</keyword>
<evidence type="ECO:0000256" key="1">
    <source>
        <dbReference type="SAM" id="MobiDB-lite"/>
    </source>
</evidence>
<accession>A0AAD5QJG4</accession>
<organism evidence="2 3">
    <name type="scientific">Parelaphostrongylus tenuis</name>
    <name type="common">Meningeal worm</name>
    <dbReference type="NCBI Taxonomy" id="148309"/>
    <lineage>
        <taxon>Eukaryota</taxon>
        <taxon>Metazoa</taxon>
        <taxon>Ecdysozoa</taxon>
        <taxon>Nematoda</taxon>
        <taxon>Chromadorea</taxon>
        <taxon>Rhabditida</taxon>
        <taxon>Rhabditina</taxon>
        <taxon>Rhabditomorpha</taxon>
        <taxon>Strongyloidea</taxon>
        <taxon>Metastrongylidae</taxon>
        <taxon>Parelaphostrongylus</taxon>
    </lineage>
</organism>
<feature type="region of interest" description="Disordered" evidence="1">
    <location>
        <begin position="1"/>
        <end position="52"/>
    </location>
</feature>
<comment type="caution">
    <text evidence="2">The sequence shown here is derived from an EMBL/GenBank/DDBJ whole genome shotgun (WGS) entry which is preliminary data.</text>
</comment>
<gene>
    <name evidence="2" type="ORF">KIN20_009209</name>
</gene>
<name>A0AAD5QJG4_PARTN</name>
<dbReference type="EMBL" id="JAHQIW010001546">
    <property type="protein sequence ID" value="KAJ1352782.1"/>
    <property type="molecule type" value="Genomic_DNA"/>
</dbReference>
<proteinExistence type="predicted"/>
<dbReference type="AlphaFoldDB" id="A0AAD5QJG4"/>
<sequence>MANRRRALRPRSREVEAALATSTTITTTTHRRALEKDPSTTKIPGLGETDPEQLKVDWRTMEWLSHGTSSPHLL</sequence>
<evidence type="ECO:0000313" key="3">
    <source>
        <dbReference type="Proteomes" id="UP001196413"/>
    </source>
</evidence>
<reference evidence="2" key="1">
    <citation type="submission" date="2021-06" db="EMBL/GenBank/DDBJ databases">
        <title>Parelaphostrongylus tenuis whole genome reference sequence.</title>
        <authorList>
            <person name="Garwood T.J."/>
            <person name="Larsen P.A."/>
            <person name="Fountain-Jones N.M."/>
            <person name="Garbe J.R."/>
            <person name="Macchietto M.G."/>
            <person name="Kania S.A."/>
            <person name="Gerhold R.W."/>
            <person name="Richards J.E."/>
            <person name="Wolf T.M."/>
        </authorList>
    </citation>
    <scope>NUCLEOTIDE SEQUENCE</scope>
    <source>
        <strain evidence="2">MNPRO001-30</strain>
        <tissue evidence="2">Meninges</tissue>
    </source>
</reference>
<feature type="compositionally biased region" description="Basic residues" evidence="1">
    <location>
        <begin position="1"/>
        <end position="10"/>
    </location>
</feature>
<evidence type="ECO:0000313" key="2">
    <source>
        <dbReference type="EMBL" id="KAJ1352782.1"/>
    </source>
</evidence>
<protein>
    <submittedName>
        <fullName evidence="2">Uncharacterized protein</fullName>
    </submittedName>
</protein>
<dbReference type="Proteomes" id="UP001196413">
    <property type="component" value="Unassembled WGS sequence"/>
</dbReference>